<organism evidence="1 2">
    <name type="scientific">Succinivibrio dextrinosolvens</name>
    <dbReference type="NCBI Taxonomy" id="83771"/>
    <lineage>
        <taxon>Bacteria</taxon>
        <taxon>Pseudomonadati</taxon>
        <taxon>Pseudomonadota</taxon>
        <taxon>Gammaproteobacteria</taxon>
        <taxon>Aeromonadales</taxon>
        <taxon>Succinivibrionaceae</taxon>
        <taxon>Succinivibrio</taxon>
    </lineage>
</organism>
<gene>
    <name evidence="1" type="ORF">SAMN04487865_100481</name>
</gene>
<dbReference type="AlphaFoldDB" id="A0A662Z898"/>
<dbReference type="EMBL" id="FOSF01000004">
    <property type="protein sequence ID" value="SFJ85139.1"/>
    <property type="molecule type" value="Genomic_DNA"/>
</dbReference>
<proteinExistence type="predicted"/>
<accession>A0A662Z898</accession>
<dbReference type="Gene3D" id="3.30.470.20">
    <property type="entry name" value="ATP-grasp fold, B domain"/>
    <property type="match status" value="1"/>
</dbReference>
<dbReference type="GO" id="GO:0005737">
    <property type="term" value="C:cytoplasm"/>
    <property type="evidence" value="ECO:0007669"/>
    <property type="project" value="TreeGrafter"/>
</dbReference>
<dbReference type="SUPFAM" id="SSF56059">
    <property type="entry name" value="Glutathione synthetase ATP-binding domain-like"/>
    <property type="match status" value="1"/>
</dbReference>
<evidence type="ECO:0008006" key="3">
    <source>
        <dbReference type="Google" id="ProtNLM"/>
    </source>
</evidence>
<protein>
    <recommendedName>
        <fullName evidence="3">ATP-grasp domain-containing protein</fullName>
    </recommendedName>
</protein>
<dbReference type="OrthoDB" id="583309at2"/>
<dbReference type="GO" id="GO:0018169">
    <property type="term" value="F:ribosomal S6-glutamic acid ligase activity"/>
    <property type="evidence" value="ECO:0007669"/>
    <property type="project" value="TreeGrafter"/>
</dbReference>
<dbReference type="GO" id="GO:0009432">
    <property type="term" value="P:SOS response"/>
    <property type="evidence" value="ECO:0007669"/>
    <property type="project" value="TreeGrafter"/>
</dbReference>
<name>A0A662Z898_9GAMM</name>
<dbReference type="Proteomes" id="UP000243374">
    <property type="component" value="Unassembled WGS sequence"/>
</dbReference>
<sequence>MYLILAMDEDVHADAVLYYLKERGAEVRRFDISSLFEEYGSREYIERRELISIEIGSTEGKLIFPDGKIVSSKDIEGIYCRSFYYPPAKDESSTAEQLATFENKSALRGFFSLVPDSCIWINDPYLEEKIDNKIYQHQCALKFNLEVPDSLVTNSSDSVRNFFNNHNGKIIIKQMSDVSIIDKISVVTEDGFDDYEFKGFYTSLIRQSDLDDIDDYLGKGCAPVLIQEALDKRSEIRVTVVGDKCFSYRIYSQERVESKTDFRRVDDLRTEKCELQENVKNKIIALVKYWNIYFAAIDFVETTDNRIVFLEANVVGNWLWLEQNEPDSEIAQAITTLLLSSK</sequence>
<reference evidence="1 2" key="1">
    <citation type="submission" date="2016-10" db="EMBL/GenBank/DDBJ databases">
        <authorList>
            <person name="Varghese N."/>
            <person name="Submissions S."/>
        </authorList>
    </citation>
    <scope>NUCLEOTIDE SEQUENCE [LARGE SCALE GENOMIC DNA]</scope>
    <source>
        <strain evidence="1 2">22B</strain>
    </source>
</reference>
<dbReference type="PANTHER" id="PTHR21621:SF0">
    <property type="entry name" value="BETA-CITRYLGLUTAMATE SYNTHASE B-RELATED"/>
    <property type="match status" value="1"/>
</dbReference>
<evidence type="ECO:0000313" key="2">
    <source>
        <dbReference type="Proteomes" id="UP000243374"/>
    </source>
</evidence>
<dbReference type="PANTHER" id="PTHR21621">
    <property type="entry name" value="RIBOSOMAL PROTEIN S6 MODIFICATION PROTEIN"/>
    <property type="match status" value="1"/>
</dbReference>
<keyword evidence="2" id="KW-1185">Reference proteome</keyword>
<dbReference type="RefSeq" id="WP_074838952.1">
    <property type="nucleotide sequence ID" value="NZ_CP047056.1"/>
</dbReference>
<evidence type="ECO:0000313" key="1">
    <source>
        <dbReference type="EMBL" id="SFJ85139.1"/>
    </source>
</evidence>